<organism evidence="3 4">
    <name type="scientific">Spirosoma fluviale</name>
    <dbReference type="NCBI Taxonomy" id="1597977"/>
    <lineage>
        <taxon>Bacteria</taxon>
        <taxon>Pseudomonadati</taxon>
        <taxon>Bacteroidota</taxon>
        <taxon>Cytophagia</taxon>
        <taxon>Cytophagales</taxon>
        <taxon>Cytophagaceae</taxon>
        <taxon>Spirosoma</taxon>
    </lineage>
</organism>
<sequence length="332" mass="37560">MRYSSLLVLSAFFIVNIFLAGCKYPNSTLPPPTWSQLPALPSIFREEASSFSIGKNGYFGLGFGNTDGQYRINVTHNDDLWEFNIVAKTWRRVADFKGGKRSGATSFSINGRGYVAFGYSTTCPANGVCEFIYYDDIWEFNPDTNSWSKVTTYTSSSGIRYAEVFVISSKAYILTGTECLEFDPATRSIRKRTASSLGLFGGVFTLNNKGYVLLGDPDIEQNKRVYEYDPKTDVWTRKNDFPGKPRILPISFSINGYGYCGSGYQRGNPYQHFRDFWQYNPTNDKWTQIEDYPGVGVAWLQSMVFSDNVVVGAGHGADPLKYDNNFWLFQRK</sequence>
<dbReference type="PROSITE" id="PS51257">
    <property type="entry name" value="PROKAR_LIPOPROTEIN"/>
    <property type="match status" value="1"/>
</dbReference>
<evidence type="ECO:0000256" key="1">
    <source>
        <dbReference type="ARBA" id="ARBA00022441"/>
    </source>
</evidence>
<accession>A0A286GK22</accession>
<name>A0A286GK22_9BACT</name>
<dbReference type="OrthoDB" id="103335at2"/>
<dbReference type="RefSeq" id="WP_144035969.1">
    <property type="nucleotide sequence ID" value="NZ_OCNH01000005.1"/>
</dbReference>
<dbReference type="PANTHER" id="PTHR24412">
    <property type="entry name" value="KELCH PROTEIN"/>
    <property type="match status" value="1"/>
</dbReference>
<gene>
    <name evidence="3" type="ORF">SAMN06269250_5009</name>
</gene>
<dbReference type="EMBL" id="OCNH01000005">
    <property type="protein sequence ID" value="SOD95842.1"/>
    <property type="molecule type" value="Genomic_DNA"/>
</dbReference>
<dbReference type="Proteomes" id="UP000219452">
    <property type="component" value="Unassembled WGS sequence"/>
</dbReference>
<reference evidence="4" key="1">
    <citation type="submission" date="2017-09" db="EMBL/GenBank/DDBJ databases">
        <authorList>
            <person name="Varghese N."/>
            <person name="Submissions S."/>
        </authorList>
    </citation>
    <scope>NUCLEOTIDE SEQUENCE [LARGE SCALE GENOMIC DNA]</scope>
    <source>
        <strain evidence="4">DSM 29961</strain>
    </source>
</reference>
<proteinExistence type="predicted"/>
<protein>
    <recommendedName>
        <fullName evidence="5">Kelch motif-containing protein</fullName>
    </recommendedName>
</protein>
<keyword evidence="2" id="KW-0677">Repeat</keyword>
<evidence type="ECO:0000313" key="4">
    <source>
        <dbReference type="Proteomes" id="UP000219452"/>
    </source>
</evidence>
<dbReference type="PANTHER" id="PTHR24412:SF489">
    <property type="entry name" value="RING FINGER DOMAIN AND KELCH REPEAT-CONTAINING PROTEIN DDB_G0271372"/>
    <property type="match status" value="1"/>
</dbReference>
<dbReference type="SUPFAM" id="SSF117281">
    <property type="entry name" value="Kelch motif"/>
    <property type="match status" value="2"/>
</dbReference>
<evidence type="ECO:0008006" key="5">
    <source>
        <dbReference type="Google" id="ProtNLM"/>
    </source>
</evidence>
<dbReference type="InterPro" id="IPR015915">
    <property type="entry name" value="Kelch-typ_b-propeller"/>
</dbReference>
<dbReference type="Gene3D" id="2.120.10.80">
    <property type="entry name" value="Kelch-type beta propeller"/>
    <property type="match status" value="2"/>
</dbReference>
<evidence type="ECO:0000313" key="3">
    <source>
        <dbReference type="EMBL" id="SOD95842.1"/>
    </source>
</evidence>
<evidence type="ECO:0000256" key="2">
    <source>
        <dbReference type="ARBA" id="ARBA00022737"/>
    </source>
</evidence>
<keyword evidence="1" id="KW-0880">Kelch repeat</keyword>
<dbReference type="AlphaFoldDB" id="A0A286GK22"/>
<keyword evidence="4" id="KW-1185">Reference proteome</keyword>